<keyword evidence="10" id="KW-0915">Sodium</keyword>
<comment type="activity regulation">
    <text evidence="10">Na(+) is not transported, but it plays an essential structural role and its presence is essential for fluoride channel function.</text>
</comment>
<name>A0A4R7I4M6_9ACTN</name>
<dbReference type="HAMAP" id="MF_00454">
    <property type="entry name" value="FluC"/>
    <property type="match status" value="1"/>
</dbReference>
<feature type="transmembrane region" description="Helical" evidence="10">
    <location>
        <begin position="52"/>
        <end position="71"/>
    </location>
</feature>
<keyword evidence="10" id="KW-0813">Transport</keyword>
<comment type="function">
    <text evidence="9 10">Fluoride-specific ion channel. Important for reducing fluoride concentration in the cell, thus reducing its toxicity.</text>
</comment>
<dbReference type="OrthoDB" id="5148600at2"/>
<evidence type="ECO:0000256" key="2">
    <source>
        <dbReference type="ARBA" id="ARBA00022475"/>
    </source>
</evidence>
<gene>
    <name evidence="10" type="primary">fluC</name>
    <name evidence="10" type="synonym">crcB</name>
    <name evidence="11" type="ORF">BDK89_3277</name>
</gene>
<keyword evidence="6 10" id="KW-0407">Ion channel</keyword>
<dbReference type="RefSeq" id="WP_133869940.1">
    <property type="nucleotide sequence ID" value="NZ_SOAU01000001.1"/>
</dbReference>
<evidence type="ECO:0000256" key="9">
    <source>
        <dbReference type="ARBA" id="ARBA00049940"/>
    </source>
</evidence>
<keyword evidence="12" id="KW-1185">Reference proteome</keyword>
<comment type="catalytic activity">
    <reaction evidence="8">
        <text>fluoride(in) = fluoride(out)</text>
        <dbReference type="Rhea" id="RHEA:76159"/>
        <dbReference type="ChEBI" id="CHEBI:17051"/>
    </reaction>
    <physiologicalReaction direction="left-to-right" evidence="8">
        <dbReference type="Rhea" id="RHEA:76160"/>
    </physiologicalReaction>
</comment>
<evidence type="ECO:0000256" key="4">
    <source>
        <dbReference type="ARBA" id="ARBA00022989"/>
    </source>
</evidence>
<keyword evidence="10" id="KW-0406">Ion transport</keyword>
<dbReference type="InterPro" id="IPR003691">
    <property type="entry name" value="FluC"/>
</dbReference>
<dbReference type="GO" id="GO:0140114">
    <property type="term" value="P:cellular detoxification of fluoride"/>
    <property type="evidence" value="ECO:0007669"/>
    <property type="project" value="UniProtKB-UniRule"/>
</dbReference>
<comment type="subcellular location">
    <subcellularLocation>
        <location evidence="1 10">Cell membrane</location>
        <topology evidence="1 10">Multi-pass membrane protein</topology>
    </subcellularLocation>
</comment>
<comment type="caution">
    <text evidence="11">The sequence shown here is derived from an EMBL/GenBank/DDBJ whole genome shotgun (WGS) entry which is preliminary data.</text>
</comment>
<dbReference type="GO" id="GO:0062054">
    <property type="term" value="F:fluoride channel activity"/>
    <property type="evidence" value="ECO:0007669"/>
    <property type="project" value="UniProtKB-UniRule"/>
</dbReference>
<evidence type="ECO:0000313" key="12">
    <source>
        <dbReference type="Proteomes" id="UP000294558"/>
    </source>
</evidence>
<evidence type="ECO:0000256" key="6">
    <source>
        <dbReference type="ARBA" id="ARBA00023303"/>
    </source>
</evidence>
<dbReference type="Proteomes" id="UP000294558">
    <property type="component" value="Unassembled WGS sequence"/>
</dbReference>
<keyword evidence="10" id="KW-0479">Metal-binding</keyword>
<dbReference type="AlphaFoldDB" id="A0A4R7I4M6"/>
<sequence>MIAFGIAAGAALGGVARYALAGFGWRGTLAVNVAGSFLLGLLLGIDVGRDWLLVLGAGGCGALTTFSTFALEASRGPWQARATIVSITTATCLAAATVGYAIG</sequence>
<reference evidence="11 12" key="1">
    <citation type="submission" date="2019-03" db="EMBL/GenBank/DDBJ databases">
        <title>Sequencing the genomes of 1000 actinobacteria strains.</title>
        <authorList>
            <person name="Klenk H.-P."/>
        </authorList>
    </citation>
    <scope>NUCLEOTIDE SEQUENCE [LARGE SCALE GENOMIC DNA]</scope>
    <source>
        <strain evidence="11 12">DSM 18936</strain>
    </source>
</reference>
<comment type="similarity">
    <text evidence="7 10">Belongs to the fluoride channel Fluc/FEX (TC 1.A.43) family.</text>
</comment>
<organism evidence="11 12">
    <name type="scientific">Ilumatobacter fluminis</name>
    <dbReference type="NCBI Taxonomy" id="467091"/>
    <lineage>
        <taxon>Bacteria</taxon>
        <taxon>Bacillati</taxon>
        <taxon>Actinomycetota</taxon>
        <taxon>Acidimicrobiia</taxon>
        <taxon>Acidimicrobiales</taxon>
        <taxon>Ilumatobacteraceae</taxon>
        <taxon>Ilumatobacter</taxon>
    </lineage>
</organism>
<keyword evidence="5 10" id="KW-0472">Membrane</keyword>
<dbReference type="GO" id="GO:0046872">
    <property type="term" value="F:metal ion binding"/>
    <property type="evidence" value="ECO:0007669"/>
    <property type="project" value="UniProtKB-KW"/>
</dbReference>
<evidence type="ECO:0000256" key="10">
    <source>
        <dbReference type="HAMAP-Rule" id="MF_00454"/>
    </source>
</evidence>
<evidence type="ECO:0000256" key="3">
    <source>
        <dbReference type="ARBA" id="ARBA00022692"/>
    </source>
</evidence>
<feature type="binding site" evidence="10">
    <location>
        <position position="61"/>
    </location>
    <ligand>
        <name>Na(+)</name>
        <dbReference type="ChEBI" id="CHEBI:29101"/>
        <note>structural</note>
    </ligand>
</feature>
<keyword evidence="2 10" id="KW-1003">Cell membrane</keyword>
<keyword evidence="3 10" id="KW-0812">Transmembrane</keyword>
<dbReference type="EMBL" id="SOAU01000001">
    <property type="protein sequence ID" value="TDT17666.1"/>
    <property type="molecule type" value="Genomic_DNA"/>
</dbReference>
<evidence type="ECO:0000256" key="8">
    <source>
        <dbReference type="ARBA" id="ARBA00035585"/>
    </source>
</evidence>
<feature type="transmembrane region" description="Helical" evidence="10">
    <location>
        <begin position="27"/>
        <end position="45"/>
    </location>
</feature>
<dbReference type="Pfam" id="PF02537">
    <property type="entry name" value="CRCB"/>
    <property type="match status" value="1"/>
</dbReference>
<evidence type="ECO:0000313" key="11">
    <source>
        <dbReference type="EMBL" id="TDT17666.1"/>
    </source>
</evidence>
<evidence type="ECO:0000256" key="1">
    <source>
        <dbReference type="ARBA" id="ARBA00004651"/>
    </source>
</evidence>
<evidence type="ECO:0000256" key="5">
    <source>
        <dbReference type="ARBA" id="ARBA00023136"/>
    </source>
</evidence>
<feature type="binding site" evidence="10">
    <location>
        <position position="64"/>
    </location>
    <ligand>
        <name>Na(+)</name>
        <dbReference type="ChEBI" id="CHEBI:29101"/>
        <note>structural</note>
    </ligand>
</feature>
<proteinExistence type="inferred from homology"/>
<dbReference type="GO" id="GO:0005886">
    <property type="term" value="C:plasma membrane"/>
    <property type="evidence" value="ECO:0007669"/>
    <property type="project" value="UniProtKB-SubCell"/>
</dbReference>
<evidence type="ECO:0000256" key="7">
    <source>
        <dbReference type="ARBA" id="ARBA00035120"/>
    </source>
</evidence>
<feature type="transmembrane region" description="Helical" evidence="10">
    <location>
        <begin position="83"/>
        <end position="102"/>
    </location>
</feature>
<keyword evidence="4 10" id="KW-1133">Transmembrane helix</keyword>
<accession>A0A4R7I4M6</accession>
<protein>
    <recommendedName>
        <fullName evidence="10">Fluoride-specific ion channel FluC</fullName>
    </recommendedName>
</protein>